<dbReference type="Gene3D" id="1.20.1720.10">
    <property type="entry name" value="Multidrug resistance protein D"/>
    <property type="match status" value="1"/>
</dbReference>
<evidence type="ECO:0000256" key="7">
    <source>
        <dbReference type="SAM" id="Phobius"/>
    </source>
</evidence>
<evidence type="ECO:0000256" key="1">
    <source>
        <dbReference type="ARBA" id="ARBA00004141"/>
    </source>
</evidence>
<dbReference type="InterPro" id="IPR036259">
    <property type="entry name" value="MFS_trans_sf"/>
</dbReference>
<feature type="compositionally biased region" description="Basic and acidic residues" evidence="6">
    <location>
        <begin position="255"/>
        <end position="271"/>
    </location>
</feature>
<gene>
    <name evidence="9" type="ORF">MPDQ_006380</name>
</gene>
<keyword evidence="10" id="KW-1185">Reference proteome</keyword>
<dbReference type="GO" id="GO:0140115">
    <property type="term" value="P:export across plasma membrane"/>
    <property type="evidence" value="ECO:0007669"/>
    <property type="project" value="UniProtKB-ARBA"/>
</dbReference>
<feature type="transmembrane region" description="Helical" evidence="7">
    <location>
        <begin position="312"/>
        <end position="334"/>
    </location>
</feature>
<dbReference type="GO" id="GO:0022857">
    <property type="term" value="F:transmembrane transporter activity"/>
    <property type="evidence" value="ECO:0007669"/>
    <property type="project" value="InterPro"/>
</dbReference>
<dbReference type="GO" id="GO:0016020">
    <property type="term" value="C:membrane"/>
    <property type="evidence" value="ECO:0007669"/>
    <property type="project" value="UniProtKB-SubCell"/>
</dbReference>
<keyword evidence="3 7" id="KW-0812">Transmembrane</keyword>
<feature type="transmembrane region" description="Helical" evidence="7">
    <location>
        <begin position="102"/>
        <end position="123"/>
    </location>
</feature>
<dbReference type="InterPro" id="IPR005829">
    <property type="entry name" value="Sugar_transporter_CS"/>
</dbReference>
<evidence type="ECO:0000256" key="4">
    <source>
        <dbReference type="ARBA" id="ARBA00022989"/>
    </source>
</evidence>
<feature type="domain" description="Major facilitator superfamily (MFS) profile" evidence="8">
    <location>
        <begin position="104"/>
        <end position="513"/>
    </location>
</feature>
<name>A0A507QYI8_MONPU</name>
<feature type="transmembrane region" description="Helical" evidence="7">
    <location>
        <begin position="487"/>
        <end position="509"/>
    </location>
</feature>
<dbReference type="EMBL" id="VIFY01000054">
    <property type="protein sequence ID" value="TQB72955.1"/>
    <property type="molecule type" value="Genomic_DNA"/>
</dbReference>
<evidence type="ECO:0000256" key="3">
    <source>
        <dbReference type="ARBA" id="ARBA00022692"/>
    </source>
</evidence>
<feature type="transmembrane region" description="Helical" evidence="7">
    <location>
        <begin position="419"/>
        <end position="446"/>
    </location>
</feature>
<comment type="subcellular location">
    <subcellularLocation>
        <location evidence="1">Membrane</location>
        <topology evidence="1">Multi-pass membrane protein</topology>
    </subcellularLocation>
</comment>
<dbReference type="GO" id="GO:0042908">
    <property type="term" value="P:xenobiotic transport"/>
    <property type="evidence" value="ECO:0007669"/>
    <property type="project" value="UniProtKB-ARBA"/>
</dbReference>
<protein>
    <recommendedName>
        <fullName evidence="8">Major facilitator superfamily (MFS) profile domain-containing protein</fullName>
    </recommendedName>
</protein>
<dbReference type="InterPro" id="IPR011701">
    <property type="entry name" value="MFS"/>
</dbReference>
<dbReference type="PROSITE" id="PS50850">
    <property type="entry name" value="MFS"/>
    <property type="match status" value="1"/>
</dbReference>
<dbReference type="PROSITE" id="PS00216">
    <property type="entry name" value="SUGAR_TRANSPORT_1"/>
    <property type="match status" value="1"/>
</dbReference>
<dbReference type="SUPFAM" id="SSF103473">
    <property type="entry name" value="MFS general substrate transporter"/>
    <property type="match status" value="1"/>
</dbReference>
<feature type="compositionally biased region" description="Basic and acidic residues" evidence="6">
    <location>
        <begin position="53"/>
        <end position="77"/>
    </location>
</feature>
<keyword evidence="4 7" id="KW-1133">Transmembrane helix</keyword>
<feature type="transmembrane region" description="Helical" evidence="7">
    <location>
        <begin position="143"/>
        <end position="165"/>
    </location>
</feature>
<dbReference type="PANTHER" id="PTHR23502:SF68">
    <property type="entry name" value="MULTIDRUG TRANSPORTER, PUTATIVE (AFU_ORTHOLOGUE AFUA_3G01120)-RELATED"/>
    <property type="match status" value="1"/>
</dbReference>
<evidence type="ECO:0000313" key="9">
    <source>
        <dbReference type="EMBL" id="TQB72955.1"/>
    </source>
</evidence>
<keyword evidence="5 7" id="KW-0472">Membrane</keyword>
<dbReference type="PANTHER" id="PTHR23502">
    <property type="entry name" value="MAJOR FACILITATOR SUPERFAMILY"/>
    <property type="match status" value="1"/>
</dbReference>
<evidence type="ECO:0000259" key="8">
    <source>
        <dbReference type="PROSITE" id="PS50850"/>
    </source>
</evidence>
<feature type="region of interest" description="Disordered" evidence="6">
    <location>
        <begin position="250"/>
        <end position="288"/>
    </location>
</feature>
<feature type="transmembrane region" description="Helical" evidence="7">
    <location>
        <begin position="453"/>
        <end position="475"/>
    </location>
</feature>
<comment type="similarity">
    <text evidence="2">Belongs to the major facilitator superfamily.</text>
</comment>
<feature type="transmembrane region" description="Helical" evidence="7">
    <location>
        <begin position="346"/>
        <end position="373"/>
    </location>
</feature>
<evidence type="ECO:0000256" key="2">
    <source>
        <dbReference type="ARBA" id="ARBA00008335"/>
    </source>
</evidence>
<dbReference type="Pfam" id="PF07690">
    <property type="entry name" value="MFS_1"/>
    <property type="match status" value="2"/>
</dbReference>
<dbReference type="CDD" id="cd17323">
    <property type="entry name" value="MFS_Tpo1_MDR_like"/>
    <property type="match status" value="1"/>
</dbReference>
<sequence length="521" mass="57791">MDRLRSKTREMLSLFLTKSLELDVQNTPEVDPGIEKKQLEKDNYHESVSTLYDESKKDLKEAEDPRTAVENESRQDQDSNTIWWDSDDDPENPMNWSSANKWANLGIISIITFIIPLASSMLAPGVEQVVAEFHVTNDLLGSLVVSTYVLGLAFGPLILAPLSEVYGRKIIYSISNVLYVIFTIACAVSSSMSMLIVWRFLAGCVGSAPMSIGGGTIADMFPLQQRGRALSIYILGSVLEMDILVVGHHGRSSRHSPDNLPERILRGDHSIPENAPTTERNKQHKLRSRLDTDIPPRTVLVQAIVRPTKMSLFSPISILLSVVSAYMYGIYYLVLTTFPLVFQTQYGFSVGITGLSYTGIGVGNSLGLLIFSLTSDRYIQYRLSRNKMRPEDRLPPLLISGPLFAVGLFWYGWAAQEKVHWAVPIVGSTFVGLGINLCFMSVMGYLVDAFTKYAASALAANTMLRSVGGGLLPLAGKKMYHSLHFGWGNSLLGFLTLAFTPALVLLYLYGERVRIRYPIEL</sequence>
<evidence type="ECO:0000256" key="6">
    <source>
        <dbReference type="SAM" id="MobiDB-lite"/>
    </source>
</evidence>
<feature type="transmembrane region" description="Helical" evidence="7">
    <location>
        <begin position="394"/>
        <end position="413"/>
    </location>
</feature>
<feature type="region of interest" description="Disordered" evidence="6">
    <location>
        <begin position="26"/>
        <end position="90"/>
    </location>
</feature>
<dbReference type="Gene3D" id="1.20.1250.20">
    <property type="entry name" value="MFS general substrate transporter like domains"/>
    <property type="match status" value="1"/>
</dbReference>
<feature type="transmembrane region" description="Helical" evidence="7">
    <location>
        <begin position="177"/>
        <end position="201"/>
    </location>
</feature>
<proteinExistence type="inferred from homology"/>
<feature type="compositionally biased region" description="Basic and acidic residues" evidence="6">
    <location>
        <begin position="33"/>
        <end position="45"/>
    </location>
</feature>
<dbReference type="InterPro" id="IPR020846">
    <property type="entry name" value="MFS_dom"/>
</dbReference>
<organism evidence="9 10">
    <name type="scientific">Monascus purpureus</name>
    <name type="common">Red mold</name>
    <name type="synonym">Monascus anka</name>
    <dbReference type="NCBI Taxonomy" id="5098"/>
    <lineage>
        <taxon>Eukaryota</taxon>
        <taxon>Fungi</taxon>
        <taxon>Dikarya</taxon>
        <taxon>Ascomycota</taxon>
        <taxon>Pezizomycotina</taxon>
        <taxon>Eurotiomycetes</taxon>
        <taxon>Eurotiomycetidae</taxon>
        <taxon>Eurotiales</taxon>
        <taxon>Aspergillaceae</taxon>
        <taxon>Monascus</taxon>
    </lineage>
</organism>
<evidence type="ECO:0000313" key="10">
    <source>
        <dbReference type="Proteomes" id="UP000319663"/>
    </source>
</evidence>
<dbReference type="AlphaFoldDB" id="A0A507QYI8"/>
<dbReference type="Proteomes" id="UP000319663">
    <property type="component" value="Unassembled WGS sequence"/>
</dbReference>
<accession>A0A507QYI8</accession>
<reference evidence="9 10" key="1">
    <citation type="submission" date="2019-06" db="EMBL/GenBank/DDBJ databases">
        <title>Wine fermentation using esterase from Monascus purpureus.</title>
        <authorList>
            <person name="Geng C."/>
            <person name="Zhang Y."/>
        </authorList>
    </citation>
    <scope>NUCLEOTIDE SEQUENCE [LARGE SCALE GENOMIC DNA]</scope>
    <source>
        <strain evidence="9">HQ1</strain>
    </source>
</reference>
<dbReference type="STRING" id="5098.A0A507QYI8"/>
<comment type="caution">
    <text evidence="9">The sequence shown here is derived from an EMBL/GenBank/DDBJ whole genome shotgun (WGS) entry which is preliminary data.</text>
</comment>
<evidence type="ECO:0000256" key="5">
    <source>
        <dbReference type="ARBA" id="ARBA00023136"/>
    </source>
</evidence>